<dbReference type="Pfam" id="PF00326">
    <property type="entry name" value="Peptidase_S9"/>
    <property type="match status" value="1"/>
</dbReference>
<dbReference type="KEGG" id="alt:ambt_02545"/>
<dbReference type="RefSeq" id="WP_013783005.1">
    <property type="nucleotide sequence ID" value="NC_015554.1"/>
</dbReference>
<dbReference type="HOGENOM" id="CLU_008615_3_1_6"/>
<dbReference type="GO" id="GO:0006508">
    <property type="term" value="P:proteolysis"/>
    <property type="evidence" value="ECO:0007669"/>
    <property type="project" value="InterPro"/>
</dbReference>
<evidence type="ECO:0000259" key="2">
    <source>
        <dbReference type="Pfam" id="PF00326"/>
    </source>
</evidence>
<sequence>MKKIIFCAFILGVLFNLPGCVTQTKQTSQKASDLSNPQTLPSTLIPREVLFGNPSRYQGRVSPDGNSMSFRAPVDGVMNIWVGKIGDFDSATPVTQDSGRGIPLHFWSLDSRYVFFTQDKNGDENWHLYRIDLDSGDIKDLTPYAGVQASQMDQNAAFPGIVVVGMNDRDAKWHDVYKVDVATGQRSLIIQNDGFSYFVLDNKLNARVAVKTAEDGASHVFIKSFDEWNPWFEVSFADSSSFNILGFDQQNEGIYMIDTRERNTAALVYLPLGDTTPTSIASSDKVDVTNVLFHPRTHKPLAYALNYIRPVWHAIDDALIDPIKQLNSQLSGGSQVLAQTIDNSLWTVFTDQSNQSPIYKVFDTTTGELSNLFITQPEINDLSLSVMHGVVIPSRDNLDLVSYLSIPLEADPNQDGKAEHASPLVLLVHGGPWGRDEFGFNPLAQWLTNRGYSVLQVNFRASTGFGKAFVNAGDKEWAGAMHNDLIDAKEWAIEQGITSNDQVAIMGGSYGGYATLTGLTVTPEAFQCGVDIVGPSNLITLLDSIPPYWESFRQVFYHAIGDPNTEEGLALLKARSPITHVDQIEKPLLIGQGANDPRVKQAESDQIVEAMKKRNIPVTYVLYPDEGHGFSKPENNLSFFAVAEAFLGTCLGGRIEPIGDDFSGSSIKVVHGAEFIPGLAEHLGTK</sequence>
<evidence type="ECO:0000313" key="3">
    <source>
        <dbReference type="EMBL" id="AEF02063.1"/>
    </source>
</evidence>
<dbReference type="SUPFAM" id="SSF53474">
    <property type="entry name" value="alpha/beta-Hydrolases"/>
    <property type="match status" value="1"/>
</dbReference>
<dbReference type="InterPro" id="IPR011042">
    <property type="entry name" value="6-blade_b-propeller_TolB-like"/>
</dbReference>
<evidence type="ECO:0000313" key="4">
    <source>
        <dbReference type="Proteomes" id="UP000000683"/>
    </source>
</evidence>
<organism evidence="3 4">
    <name type="scientific">Alteromonas naphthalenivorans</name>
    <dbReference type="NCBI Taxonomy" id="715451"/>
    <lineage>
        <taxon>Bacteria</taxon>
        <taxon>Pseudomonadati</taxon>
        <taxon>Pseudomonadota</taxon>
        <taxon>Gammaproteobacteria</taxon>
        <taxon>Alteromonadales</taxon>
        <taxon>Alteromonadaceae</taxon>
        <taxon>Alteromonas/Salinimonas group</taxon>
        <taxon>Alteromonas</taxon>
    </lineage>
</organism>
<dbReference type="eggNOG" id="COG1506">
    <property type="taxonomic scope" value="Bacteria"/>
</dbReference>
<proteinExistence type="predicted"/>
<protein>
    <submittedName>
        <fullName evidence="3">Peptidase S9, prolyl oligopeptidase active site region</fullName>
    </submittedName>
</protein>
<dbReference type="GO" id="GO:0004252">
    <property type="term" value="F:serine-type endopeptidase activity"/>
    <property type="evidence" value="ECO:0007669"/>
    <property type="project" value="TreeGrafter"/>
</dbReference>
<dbReference type="SUPFAM" id="SSF69304">
    <property type="entry name" value="Tricorn protease N-terminal domain"/>
    <property type="match status" value="1"/>
</dbReference>
<keyword evidence="1" id="KW-0378">Hydrolase</keyword>
<feature type="domain" description="Peptidase S9 prolyl oligopeptidase catalytic" evidence="2">
    <location>
        <begin position="442"/>
        <end position="653"/>
    </location>
</feature>
<dbReference type="Proteomes" id="UP000000683">
    <property type="component" value="Chromosome"/>
</dbReference>
<dbReference type="InterPro" id="IPR029058">
    <property type="entry name" value="AB_hydrolase_fold"/>
</dbReference>
<keyword evidence="4" id="KW-1185">Reference proteome</keyword>
<dbReference type="PANTHER" id="PTHR42776">
    <property type="entry name" value="SERINE PEPTIDASE S9 FAMILY MEMBER"/>
    <property type="match status" value="1"/>
</dbReference>
<evidence type="ECO:0000256" key="1">
    <source>
        <dbReference type="ARBA" id="ARBA00022801"/>
    </source>
</evidence>
<dbReference type="PANTHER" id="PTHR42776:SF27">
    <property type="entry name" value="DIPEPTIDYL PEPTIDASE FAMILY MEMBER 6"/>
    <property type="match status" value="1"/>
</dbReference>
<accession>F5Z9Q8</accession>
<gene>
    <name evidence="3" type="ordered locus">ambt_02545</name>
</gene>
<dbReference type="MEROPS" id="S09.A77"/>
<dbReference type="OrthoDB" id="4269629at2"/>
<dbReference type="InterPro" id="IPR001375">
    <property type="entry name" value="Peptidase_S9_cat"/>
</dbReference>
<dbReference type="Gene3D" id="3.40.50.1820">
    <property type="entry name" value="alpha/beta hydrolase"/>
    <property type="match status" value="1"/>
</dbReference>
<dbReference type="eggNOG" id="COG0823">
    <property type="taxonomic scope" value="Bacteria"/>
</dbReference>
<dbReference type="Gene3D" id="2.120.10.30">
    <property type="entry name" value="TolB, C-terminal domain"/>
    <property type="match status" value="1"/>
</dbReference>
<name>F5Z9Q8_ALTNA</name>
<reference evidence="3 4" key="1">
    <citation type="journal article" date="2011" name="J. Bacteriol.">
        <title>Complete genome sequence of the polycyclic aromatic hydrocarbon-degrading bacterium Alteromonas sp. strain SN2.</title>
        <authorList>
            <person name="Jin H.M."/>
            <person name="Jeong H."/>
            <person name="Moon E.J."/>
            <person name="Math R.K."/>
            <person name="Lee K."/>
            <person name="Kim H.J."/>
            <person name="Jeon C.O."/>
            <person name="Oh T.K."/>
            <person name="Kim J.F."/>
        </authorList>
    </citation>
    <scope>NUCLEOTIDE SEQUENCE [LARGE SCALE GENOMIC DNA]</scope>
    <source>
        <strain evidence="4">JCM 17741 / KACC 18427 / KCTC 11700BP / SN2</strain>
    </source>
</reference>
<dbReference type="EMBL" id="CP002339">
    <property type="protein sequence ID" value="AEF02063.1"/>
    <property type="molecule type" value="Genomic_DNA"/>
</dbReference>
<dbReference type="AlphaFoldDB" id="F5Z9Q8"/>